<comment type="caution">
    <text evidence="8">The sequence shown here is derived from an EMBL/GenBank/DDBJ whole genome shotgun (WGS) entry which is preliminary data.</text>
</comment>
<evidence type="ECO:0000256" key="3">
    <source>
        <dbReference type="ARBA" id="ARBA00023125"/>
    </source>
</evidence>
<sequence length="396" mass="44787">MDESMMETYKEIAHRWTDDETRTFIHLRALNDHLFTGKRNAAKHGWETVLIQLGLQDKVSITQAGKKWENMKKKYKEMKNLATVSGTESLETTAAMWRWYFEMDDAFGSKDSISPSVLYASSSMDQPSASPLSPASMSSACLNSSGTPERCTSTEILDLLKEHVTKEEHCSHAENGSEAVVTPQDFAHCSQLELKNIEESIAGTVKEAAHKWTDGETRIFIHLRVQNDHLFTGKKNAAKHGWETILKELGLLDKVSFAQAAKKWENLKKRYKELSNTTIGFESESKQNTAATWRWYFDMDEAFGNKTLISPPVLIASSTMEQPTPPSPGSAASSSSACHSSSPELPRRTPKKRRRSSNEILDFLKEQAEKEDKREAEAQKRVDRFLELFTKLIDKM</sequence>
<evidence type="ECO:0000256" key="5">
    <source>
        <dbReference type="ARBA" id="ARBA00023242"/>
    </source>
</evidence>
<dbReference type="EMBL" id="JAHFZB010000027">
    <property type="protein sequence ID" value="KAK6473467.1"/>
    <property type="molecule type" value="Genomic_DNA"/>
</dbReference>
<dbReference type="Gene3D" id="1.10.10.60">
    <property type="entry name" value="Homeodomain-like"/>
    <property type="match status" value="2"/>
</dbReference>
<keyword evidence="4" id="KW-0804">Transcription</keyword>
<feature type="compositionally biased region" description="Basic and acidic residues" evidence="6">
    <location>
        <begin position="362"/>
        <end position="378"/>
    </location>
</feature>
<keyword evidence="3" id="KW-0238">DNA-binding</keyword>
<reference evidence="8 9" key="1">
    <citation type="submission" date="2021-05" db="EMBL/GenBank/DDBJ databases">
        <authorList>
            <person name="Zahm M."/>
            <person name="Klopp C."/>
            <person name="Cabau C."/>
            <person name="Kuhl H."/>
            <person name="Suciu R."/>
            <person name="Ciorpac M."/>
            <person name="Holostenco D."/>
            <person name="Gessner J."/>
            <person name="Wuertz S."/>
            <person name="Hohne C."/>
            <person name="Stock M."/>
            <person name="Gislard M."/>
            <person name="Lluch J."/>
            <person name="Milhes M."/>
            <person name="Lampietro C."/>
            <person name="Lopez Roques C."/>
            <person name="Donnadieu C."/>
            <person name="Du K."/>
            <person name="Schartl M."/>
            <person name="Guiguen Y."/>
        </authorList>
    </citation>
    <scope>NUCLEOTIDE SEQUENCE [LARGE SCALE GENOMIC DNA]</scope>
    <source>
        <strain evidence="8">Hh-F2</strain>
        <tissue evidence="8">Blood</tissue>
    </source>
</reference>
<keyword evidence="5" id="KW-0539">Nucleus</keyword>
<evidence type="ECO:0000259" key="7">
    <source>
        <dbReference type="Pfam" id="PF13837"/>
    </source>
</evidence>
<dbReference type="PANTHER" id="PTHR21654:SF84">
    <property type="entry name" value="SI:DKEY-66I24.7"/>
    <property type="match status" value="1"/>
</dbReference>
<evidence type="ECO:0000313" key="9">
    <source>
        <dbReference type="Proteomes" id="UP001369086"/>
    </source>
</evidence>
<evidence type="ECO:0000256" key="1">
    <source>
        <dbReference type="ARBA" id="ARBA00004123"/>
    </source>
</evidence>
<evidence type="ECO:0000256" key="6">
    <source>
        <dbReference type="SAM" id="MobiDB-lite"/>
    </source>
</evidence>
<gene>
    <name evidence="8" type="ORF">HHUSO_G26889</name>
</gene>
<dbReference type="Pfam" id="PF13837">
    <property type="entry name" value="Myb_DNA-bind_4"/>
    <property type="match status" value="2"/>
</dbReference>
<name>A0ABR0YLH2_HUSHU</name>
<feature type="domain" description="Myb/SANT-like DNA-binding" evidence="7">
    <location>
        <begin position="210"/>
        <end position="301"/>
    </location>
</feature>
<feature type="domain" description="Myb/SANT-like DNA-binding" evidence="7">
    <location>
        <begin position="14"/>
        <end position="104"/>
    </location>
</feature>
<dbReference type="InterPro" id="IPR044822">
    <property type="entry name" value="Myb_DNA-bind_4"/>
</dbReference>
<feature type="region of interest" description="Disordered" evidence="6">
    <location>
        <begin position="318"/>
        <end position="378"/>
    </location>
</feature>
<dbReference type="Proteomes" id="UP001369086">
    <property type="component" value="Unassembled WGS sequence"/>
</dbReference>
<evidence type="ECO:0000313" key="8">
    <source>
        <dbReference type="EMBL" id="KAK6473467.1"/>
    </source>
</evidence>
<comment type="subcellular location">
    <subcellularLocation>
        <location evidence="1">Nucleus</location>
    </subcellularLocation>
</comment>
<organism evidence="8 9">
    <name type="scientific">Huso huso</name>
    <name type="common">Beluga</name>
    <name type="synonym">Acipenser huso</name>
    <dbReference type="NCBI Taxonomy" id="61971"/>
    <lineage>
        <taxon>Eukaryota</taxon>
        <taxon>Metazoa</taxon>
        <taxon>Chordata</taxon>
        <taxon>Craniata</taxon>
        <taxon>Vertebrata</taxon>
        <taxon>Euteleostomi</taxon>
        <taxon>Actinopterygii</taxon>
        <taxon>Chondrostei</taxon>
        <taxon>Acipenseriformes</taxon>
        <taxon>Acipenseridae</taxon>
        <taxon>Huso</taxon>
    </lineage>
</organism>
<evidence type="ECO:0000256" key="2">
    <source>
        <dbReference type="ARBA" id="ARBA00023015"/>
    </source>
</evidence>
<keyword evidence="9" id="KW-1185">Reference proteome</keyword>
<evidence type="ECO:0000256" key="4">
    <source>
        <dbReference type="ARBA" id="ARBA00023163"/>
    </source>
</evidence>
<feature type="compositionally biased region" description="Low complexity" evidence="6">
    <location>
        <begin position="329"/>
        <end position="343"/>
    </location>
</feature>
<proteinExistence type="predicted"/>
<keyword evidence="2" id="KW-0805">Transcription regulation</keyword>
<dbReference type="PANTHER" id="PTHR21654">
    <property type="entry name" value="FI21293P1"/>
    <property type="match status" value="1"/>
</dbReference>
<accession>A0ABR0YLH2</accession>
<protein>
    <recommendedName>
        <fullName evidence="7">Myb/SANT-like DNA-binding domain-containing protein</fullName>
    </recommendedName>
</protein>